<organism evidence="7 8">
    <name type="scientific">Bradyrhizobium valentinum</name>
    <dbReference type="NCBI Taxonomy" id="1518501"/>
    <lineage>
        <taxon>Bacteria</taxon>
        <taxon>Pseudomonadati</taxon>
        <taxon>Pseudomonadota</taxon>
        <taxon>Alphaproteobacteria</taxon>
        <taxon>Hyphomicrobiales</taxon>
        <taxon>Nitrobacteraceae</taxon>
        <taxon>Bradyrhizobium</taxon>
    </lineage>
</organism>
<evidence type="ECO:0000313" key="7">
    <source>
        <dbReference type="EMBL" id="KRR02164.1"/>
    </source>
</evidence>
<dbReference type="EMBL" id="LLXX01000153">
    <property type="protein sequence ID" value="KRR02164.1"/>
    <property type="molecule type" value="Genomic_DNA"/>
</dbReference>
<dbReference type="PROSITE" id="PS51085">
    <property type="entry name" value="2FE2S_FER_2"/>
    <property type="match status" value="1"/>
</dbReference>
<dbReference type="PANTHER" id="PTHR44379:SF5">
    <property type="entry name" value="OXIDOREDUCTASE WITH IRON-SULFUR SUBUNIT"/>
    <property type="match status" value="1"/>
</dbReference>
<keyword evidence="3" id="KW-0560">Oxidoreductase</keyword>
<dbReference type="PROSITE" id="PS00197">
    <property type="entry name" value="2FE2S_FER_1"/>
    <property type="match status" value="1"/>
</dbReference>
<name>A0A0R3KWJ3_9BRAD</name>
<dbReference type="AlphaFoldDB" id="A0A0R3KWJ3"/>
<dbReference type="GO" id="GO:0016491">
    <property type="term" value="F:oxidoreductase activity"/>
    <property type="evidence" value="ECO:0007669"/>
    <property type="project" value="UniProtKB-KW"/>
</dbReference>
<feature type="domain" description="2Fe-2S ferredoxin-type" evidence="6">
    <location>
        <begin position="4"/>
        <end position="80"/>
    </location>
</feature>
<evidence type="ECO:0000259" key="6">
    <source>
        <dbReference type="PROSITE" id="PS51085"/>
    </source>
</evidence>
<dbReference type="Gene3D" id="3.10.20.30">
    <property type="match status" value="1"/>
</dbReference>
<evidence type="ECO:0000313" key="8">
    <source>
        <dbReference type="Proteomes" id="UP000051913"/>
    </source>
</evidence>
<keyword evidence="2" id="KW-0479">Metal-binding</keyword>
<evidence type="ECO:0000256" key="2">
    <source>
        <dbReference type="ARBA" id="ARBA00022723"/>
    </source>
</evidence>
<dbReference type="InterPro" id="IPR051452">
    <property type="entry name" value="Diverse_Oxidoreductases"/>
</dbReference>
<dbReference type="InterPro" id="IPR036884">
    <property type="entry name" value="2Fe-2S-bd_dom_sf"/>
</dbReference>
<proteinExistence type="predicted"/>
<gene>
    <name evidence="7" type="ORF">CP49_05195</name>
</gene>
<dbReference type="Pfam" id="PF01799">
    <property type="entry name" value="Fer2_2"/>
    <property type="match status" value="1"/>
</dbReference>
<evidence type="ECO:0000256" key="3">
    <source>
        <dbReference type="ARBA" id="ARBA00023002"/>
    </source>
</evidence>
<dbReference type="GO" id="GO:0051537">
    <property type="term" value="F:2 iron, 2 sulfur cluster binding"/>
    <property type="evidence" value="ECO:0007669"/>
    <property type="project" value="UniProtKB-KW"/>
</dbReference>
<dbReference type="InterPro" id="IPR001041">
    <property type="entry name" value="2Fe-2S_ferredoxin-type"/>
</dbReference>
<sequence>MNRKILNIVVNGESHQVLIEPHWTLLQVLRNEIGMMGTKENCLEAECGVCTVLLDGKAINSCILLAGQVEGCSITTIEGIGDPEHLHPLQEAFIECGAVQCGYCIPGMILTAKSFLDENPGCRPSRDEIREAIAGTLCRCTGYRKIIDAVATAADRIALSGAKQ</sequence>
<accession>A0A0R3KWJ3</accession>
<reference evidence="7 8" key="1">
    <citation type="submission" date="2014-03" db="EMBL/GenBank/DDBJ databases">
        <title>Bradyrhizobium valentinum sp. nov., isolated from effective nodules of Lupinus mariae-josephae, a lupine endemic of basic-lime soils in Eastern Spain.</title>
        <authorList>
            <person name="Duran D."/>
            <person name="Rey L."/>
            <person name="Navarro A."/>
            <person name="Busquets A."/>
            <person name="Imperial J."/>
            <person name="Ruiz-Argueso T."/>
        </authorList>
    </citation>
    <scope>NUCLEOTIDE SEQUENCE [LARGE SCALE GENOMIC DNA]</scope>
    <source>
        <strain evidence="7 8">LmjM3</strain>
    </source>
</reference>
<dbReference type="Proteomes" id="UP000051913">
    <property type="component" value="Unassembled WGS sequence"/>
</dbReference>
<dbReference type="RefSeq" id="WP_057846011.1">
    <property type="nucleotide sequence ID" value="NZ_LLXY01000172.1"/>
</dbReference>
<dbReference type="SUPFAM" id="SSF54292">
    <property type="entry name" value="2Fe-2S ferredoxin-like"/>
    <property type="match status" value="1"/>
</dbReference>
<dbReference type="InterPro" id="IPR036010">
    <property type="entry name" value="2Fe-2S_ferredoxin-like_sf"/>
</dbReference>
<dbReference type="Gene3D" id="1.10.150.120">
    <property type="entry name" value="[2Fe-2S]-binding domain"/>
    <property type="match status" value="1"/>
</dbReference>
<protein>
    <recommendedName>
        <fullName evidence="6">2Fe-2S ferredoxin-type domain-containing protein</fullName>
    </recommendedName>
</protein>
<dbReference type="InterPro" id="IPR006058">
    <property type="entry name" value="2Fe2S_fd_BS"/>
</dbReference>
<evidence type="ECO:0000256" key="1">
    <source>
        <dbReference type="ARBA" id="ARBA00022714"/>
    </source>
</evidence>
<dbReference type="InterPro" id="IPR012675">
    <property type="entry name" value="Beta-grasp_dom_sf"/>
</dbReference>
<evidence type="ECO:0000256" key="4">
    <source>
        <dbReference type="ARBA" id="ARBA00023004"/>
    </source>
</evidence>
<dbReference type="Pfam" id="PF00111">
    <property type="entry name" value="Fer2"/>
    <property type="match status" value="1"/>
</dbReference>
<dbReference type="GO" id="GO:0046872">
    <property type="term" value="F:metal ion binding"/>
    <property type="evidence" value="ECO:0007669"/>
    <property type="project" value="UniProtKB-KW"/>
</dbReference>
<dbReference type="SUPFAM" id="SSF47741">
    <property type="entry name" value="CO dehydrogenase ISP C-domain like"/>
    <property type="match status" value="1"/>
</dbReference>
<keyword evidence="1" id="KW-0001">2Fe-2S</keyword>
<keyword evidence="4" id="KW-0408">Iron</keyword>
<dbReference type="InterPro" id="IPR002888">
    <property type="entry name" value="2Fe-2S-bd"/>
</dbReference>
<keyword evidence="8" id="KW-1185">Reference proteome</keyword>
<dbReference type="STRING" id="1518501.CQ10_24075"/>
<dbReference type="PANTHER" id="PTHR44379">
    <property type="entry name" value="OXIDOREDUCTASE WITH IRON-SULFUR SUBUNIT"/>
    <property type="match status" value="1"/>
</dbReference>
<evidence type="ECO:0000256" key="5">
    <source>
        <dbReference type="ARBA" id="ARBA00023014"/>
    </source>
</evidence>
<dbReference type="OrthoDB" id="9806714at2"/>
<keyword evidence="5" id="KW-0411">Iron-sulfur</keyword>
<comment type="caution">
    <text evidence="7">The sequence shown here is derived from an EMBL/GenBank/DDBJ whole genome shotgun (WGS) entry which is preliminary data.</text>
</comment>